<evidence type="ECO:0000256" key="2">
    <source>
        <dbReference type="SAM" id="SignalP"/>
    </source>
</evidence>
<name>A0A318E5H5_9GAMM</name>
<dbReference type="AlphaFoldDB" id="A0A318E5H5"/>
<organism evidence="3 4">
    <name type="scientific">Sinimarinibacterium flocculans</name>
    <dbReference type="NCBI Taxonomy" id="985250"/>
    <lineage>
        <taxon>Bacteria</taxon>
        <taxon>Pseudomonadati</taxon>
        <taxon>Pseudomonadota</taxon>
        <taxon>Gammaproteobacteria</taxon>
        <taxon>Nevskiales</taxon>
        <taxon>Nevskiaceae</taxon>
        <taxon>Sinimarinibacterium</taxon>
    </lineage>
</organism>
<feature type="region of interest" description="Disordered" evidence="1">
    <location>
        <begin position="24"/>
        <end position="56"/>
    </location>
</feature>
<dbReference type="Proteomes" id="UP000248330">
    <property type="component" value="Unassembled WGS sequence"/>
</dbReference>
<evidence type="ECO:0000256" key="1">
    <source>
        <dbReference type="SAM" id="MobiDB-lite"/>
    </source>
</evidence>
<keyword evidence="2" id="KW-0732">Signal</keyword>
<gene>
    <name evidence="3" type="ORF">C8D93_110146</name>
</gene>
<evidence type="ECO:0000313" key="3">
    <source>
        <dbReference type="EMBL" id="PXV65328.1"/>
    </source>
</evidence>
<dbReference type="EMBL" id="QICN01000010">
    <property type="protein sequence ID" value="PXV65328.1"/>
    <property type="molecule type" value="Genomic_DNA"/>
</dbReference>
<feature type="chain" id="PRO_5016303738" evidence="2">
    <location>
        <begin position="20"/>
        <end position="94"/>
    </location>
</feature>
<feature type="compositionally biased region" description="Basic and acidic residues" evidence="1">
    <location>
        <begin position="35"/>
        <end position="50"/>
    </location>
</feature>
<keyword evidence="4" id="KW-1185">Reference proteome</keyword>
<proteinExistence type="predicted"/>
<comment type="caution">
    <text evidence="3">The sequence shown here is derived from an EMBL/GenBank/DDBJ whole genome shotgun (WGS) entry which is preliminary data.</text>
</comment>
<accession>A0A318E5H5</accession>
<reference evidence="3 4" key="1">
    <citation type="submission" date="2018-04" db="EMBL/GenBank/DDBJ databases">
        <title>Genomic Encyclopedia of Type Strains, Phase IV (KMG-IV): sequencing the most valuable type-strain genomes for metagenomic binning, comparative biology and taxonomic classification.</title>
        <authorList>
            <person name="Goeker M."/>
        </authorList>
    </citation>
    <scope>NUCLEOTIDE SEQUENCE [LARGE SCALE GENOMIC DNA]</scope>
    <source>
        <strain evidence="3 4">DSM 104150</strain>
    </source>
</reference>
<sequence>MKHAVAALMLGAGGMAAVAQVPAPTDAPATPVSRLADKAGDSSRRPKAMDADAPPMYRGPMNGGVLWSPGFGPRIGGCCHEGADGQLYCHGVGL</sequence>
<feature type="signal peptide" evidence="2">
    <location>
        <begin position="1"/>
        <end position="19"/>
    </location>
</feature>
<evidence type="ECO:0000313" key="4">
    <source>
        <dbReference type="Proteomes" id="UP000248330"/>
    </source>
</evidence>
<protein>
    <submittedName>
        <fullName evidence="3">Uncharacterized protein</fullName>
    </submittedName>
</protein>